<dbReference type="GeneID" id="66080225"/>
<dbReference type="OrthoDB" id="3267800at2759"/>
<feature type="compositionally biased region" description="Polar residues" evidence="2">
    <location>
        <begin position="154"/>
        <end position="166"/>
    </location>
</feature>
<evidence type="ECO:0000256" key="2">
    <source>
        <dbReference type="SAM" id="MobiDB-lite"/>
    </source>
</evidence>
<dbReference type="Proteomes" id="UP001049176">
    <property type="component" value="Chromosome 7"/>
</dbReference>
<sequence length="358" mass="38419">MSSVRTTPASEKSIYFDAPIAHFHMQSLDPEKPIPKPDASEPGAGDLSREPTVAIGGLTARKPAGNVTNGDGLHREEDVLEDVSPVGENIAAHPNGSEGWLPAEDVPTESNPAKDASKPARASSVLRKKRRSASVASRASASATSLHRHRSLGAGSTRSVSKSTFMNADGKPINGSTFINGAGTTGPASNAIADESLHQRHATADSSLRSKQRSKIEKLEAKDGKLLSKIIKKEGKVEKQALGVAINELAELQKIQQAAVKREAKSHTQHTKAVAAFTKAEAAYLEARTKFETAQALMNAEQENLEIARNAAMEATAKMQEKSQEVDSLRQTFGVDERERAVKIGELSRSTSKRKSWF</sequence>
<keyword evidence="1" id="KW-0175">Coiled coil</keyword>
<dbReference type="AlphaFoldDB" id="A0A9P7UPW9"/>
<feature type="compositionally biased region" description="Low complexity" evidence="2">
    <location>
        <begin position="133"/>
        <end position="145"/>
    </location>
</feature>
<dbReference type="EMBL" id="CM032187">
    <property type="protein sequence ID" value="KAG7089465.1"/>
    <property type="molecule type" value="Genomic_DNA"/>
</dbReference>
<dbReference type="RefSeq" id="XP_043005935.1">
    <property type="nucleotide sequence ID" value="XM_043156150.1"/>
</dbReference>
<proteinExistence type="predicted"/>
<gene>
    <name evidence="3" type="ORF">E1B28_011150</name>
</gene>
<protein>
    <submittedName>
        <fullName evidence="3">Uncharacterized protein</fullName>
    </submittedName>
</protein>
<keyword evidence="4" id="KW-1185">Reference proteome</keyword>
<evidence type="ECO:0000313" key="4">
    <source>
        <dbReference type="Proteomes" id="UP001049176"/>
    </source>
</evidence>
<feature type="coiled-coil region" evidence="1">
    <location>
        <begin position="291"/>
        <end position="332"/>
    </location>
</feature>
<feature type="region of interest" description="Disordered" evidence="2">
    <location>
        <begin position="26"/>
        <end position="190"/>
    </location>
</feature>
<organism evidence="3 4">
    <name type="scientific">Marasmius oreades</name>
    <name type="common">fairy-ring Marasmius</name>
    <dbReference type="NCBI Taxonomy" id="181124"/>
    <lineage>
        <taxon>Eukaryota</taxon>
        <taxon>Fungi</taxon>
        <taxon>Dikarya</taxon>
        <taxon>Basidiomycota</taxon>
        <taxon>Agaricomycotina</taxon>
        <taxon>Agaricomycetes</taxon>
        <taxon>Agaricomycetidae</taxon>
        <taxon>Agaricales</taxon>
        <taxon>Marasmiineae</taxon>
        <taxon>Marasmiaceae</taxon>
        <taxon>Marasmius</taxon>
    </lineage>
</organism>
<evidence type="ECO:0000313" key="3">
    <source>
        <dbReference type="EMBL" id="KAG7089465.1"/>
    </source>
</evidence>
<dbReference type="KEGG" id="more:E1B28_011150"/>
<name>A0A9P7UPW9_9AGAR</name>
<reference evidence="3" key="1">
    <citation type="journal article" date="2021" name="Genome Biol. Evol.">
        <title>The assembled and annotated genome of the fairy-ring fungus Marasmius oreades.</title>
        <authorList>
            <person name="Hiltunen M."/>
            <person name="Ament-Velasquez S.L."/>
            <person name="Johannesson H."/>
        </authorList>
    </citation>
    <scope>NUCLEOTIDE SEQUENCE</scope>
    <source>
        <strain evidence="3">03SP1</strain>
    </source>
</reference>
<accession>A0A9P7UPW9</accession>
<feature type="compositionally biased region" description="Basic and acidic residues" evidence="2">
    <location>
        <begin position="29"/>
        <end position="39"/>
    </location>
</feature>
<comment type="caution">
    <text evidence="3">The sequence shown here is derived from an EMBL/GenBank/DDBJ whole genome shotgun (WGS) entry which is preliminary data.</text>
</comment>
<evidence type="ECO:0000256" key="1">
    <source>
        <dbReference type="SAM" id="Coils"/>
    </source>
</evidence>